<dbReference type="CDD" id="cd00170">
    <property type="entry name" value="SEC14"/>
    <property type="match status" value="1"/>
</dbReference>
<dbReference type="PANTHER" id="PTHR46590:SF1">
    <property type="entry name" value="PHOSPHATIDYLINOSITOL TRANSFER PROTEIN CSR1"/>
    <property type="match status" value="1"/>
</dbReference>
<dbReference type="Pfam" id="PF03765">
    <property type="entry name" value="CRAL_TRIO_N"/>
    <property type="match status" value="1"/>
</dbReference>
<dbReference type="SMART" id="SM01100">
    <property type="entry name" value="CRAL_TRIO_N"/>
    <property type="match status" value="1"/>
</dbReference>
<dbReference type="SUPFAM" id="SSF46938">
    <property type="entry name" value="CRAL/TRIO N-terminal domain"/>
    <property type="match status" value="1"/>
</dbReference>
<dbReference type="SUPFAM" id="SSF52087">
    <property type="entry name" value="CRAL/TRIO domain"/>
    <property type="match status" value="1"/>
</dbReference>
<dbReference type="AlphaFoldDB" id="A0AAV9U821"/>
<dbReference type="PANTHER" id="PTHR46590">
    <property type="entry name" value="PHOSPHATIDYLINOSITOL TRANSFER PROTEIN CSR1-RELATED"/>
    <property type="match status" value="1"/>
</dbReference>
<feature type="domain" description="CRAL-TRIO" evidence="1">
    <location>
        <begin position="148"/>
        <end position="293"/>
    </location>
</feature>
<evidence type="ECO:0000313" key="3">
    <source>
        <dbReference type="Proteomes" id="UP001373714"/>
    </source>
</evidence>
<keyword evidence="3" id="KW-1185">Reference proteome</keyword>
<dbReference type="Proteomes" id="UP001373714">
    <property type="component" value="Unassembled WGS sequence"/>
</dbReference>
<dbReference type="Pfam" id="PF00650">
    <property type="entry name" value="CRAL_TRIO"/>
    <property type="match status" value="1"/>
</dbReference>
<dbReference type="InterPro" id="IPR011074">
    <property type="entry name" value="CRAL/TRIO_N_dom"/>
</dbReference>
<accession>A0AAV9U821</accession>
<sequence>MASTTPKAHMSLVPEKQNKLRKFWSLLLKIFAKPYSTKGCDIIDHLDLHTLDQATIAQLKIALADQTVQKLHVAFWQLVKHENPDSVVLRYLRARSWDVNGALAKLISTLCWRQAFGVEELLKGGELSATTSSDQGFIRQLRIGKAYLHGFDKLQRPISIISPRLHRSSDQSPESIEKLTVYIMETIRLLCQEPNDMSCIIFDMTGFGLSNMDYTAVQFIINCLQSHYPESLGLCLIHNAPWIFQGIWGIIKAWLDPIVASKIQFTNNINDLSKFISQEQIPKFLGGKENWAYEYKEPGTEENTTITDPSIDDLDEKQSVENIRKDIIENYKKATERWANEGFEQSSSRTRVDEERDQLAGRLKQNYWALDRFVRARTYYDRIGVLGTTGKLNLNCEIPSN</sequence>
<evidence type="ECO:0000313" key="2">
    <source>
        <dbReference type="EMBL" id="KAK6335796.1"/>
    </source>
</evidence>
<organism evidence="2 3">
    <name type="scientific">Orbilia blumenaviensis</name>
    <dbReference type="NCBI Taxonomy" id="1796055"/>
    <lineage>
        <taxon>Eukaryota</taxon>
        <taxon>Fungi</taxon>
        <taxon>Dikarya</taxon>
        <taxon>Ascomycota</taxon>
        <taxon>Pezizomycotina</taxon>
        <taxon>Orbiliomycetes</taxon>
        <taxon>Orbiliales</taxon>
        <taxon>Orbiliaceae</taxon>
        <taxon>Orbilia</taxon>
    </lineage>
</organism>
<dbReference type="SMART" id="SM00516">
    <property type="entry name" value="SEC14"/>
    <property type="match status" value="1"/>
</dbReference>
<dbReference type="InterPro" id="IPR001251">
    <property type="entry name" value="CRAL-TRIO_dom"/>
</dbReference>
<dbReference type="PROSITE" id="PS50191">
    <property type="entry name" value="CRAL_TRIO"/>
    <property type="match status" value="1"/>
</dbReference>
<dbReference type="EMBL" id="JAVHNS010000014">
    <property type="protein sequence ID" value="KAK6335796.1"/>
    <property type="molecule type" value="Genomic_DNA"/>
</dbReference>
<name>A0AAV9U821_9PEZI</name>
<protein>
    <recommendedName>
        <fullName evidence="1">CRAL-TRIO domain-containing protein</fullName>
    </recommendedName>
</protein>
<dbReference type="InterPro" id="IPR036865">
    <property type="entry name" value="CRAL-TRIO_dom_sf"/>
</dbReference>
<proteinExistence type="predicted"/>
<dbReference type="Gene3D" id="3.40.525.10">
    <property type="entry name" value="CRAL-TRIO lipid binding domain"/>
    <property type="match status" value="1"/>
</dbReference>
<evidence type="ECO:0000259" key="1">
    <source>
        <dbReference type="PROSITE" id="PS50191"/>
    </source>
</evidence>
<comment type="caution">
    <text evidence="2">The sequence shown here is derived from an EMBL/GenBank/DDBJ whole genome shotgun (WGS) entry which is preliminary data.</text>
</comment>
<dbReference type="InterPro" id="IPR036273">
    <property type="entry name" value="CRAL/TRIO_N_dom_sf"/>
</dbReference>
<dbReference type="InterPro" id="IPR052432">
    <property type="entry name" value="PITP/CRAL-TRIO"/>
</dbReference>
<gene>
    <name evidence="2" type="ORF">TWF730_003173</name>
</gene>
<reference evidence="2 3" key="1">
    <citation type="submission" date="2019-10" db="EMBL/GenBank/DDBJ databases">
        <authorList>
            <person name="Palmer J.M."/>
        </authorList>
    </citation>
    <scope>NUCLEOTIDE SEQUENCE [LARGE SCALE GENOMIC DNA]</scope>
    <source>
        <strain evidence="2 3">TWF730</strain>
    </source>
</reference>